<accession>A0A2A5KJM6</accession>
<dbReference type="Pfam" id="PF00528">
    <property type="entry name" value="BPD_transp_1"/>
    <property type="match status" value="1"/>
</dbReference>
<dbReference type="PROSITE" id="PS50928">
    <property type="entry name" value="ABC_TM1"/>
    <property type="match status" value="1"/>
</dbReference>
<keyword evidence="4 7" id="KW-0812">Transmembrane</keyword>
<feature type="transmembrane region" description="Helical" evidence="7">
    <location>
        <begin position="177"/>
        <end position="197"/>
    </location>
</feature>
<evidence type="ECO:0000256" key="5">
    <source>
        <dbReference type="ARBA" id="ARBA00022989"/>
    </source>
</evidence>
<keyword evidence="5 7" id="KW-1133">Transmembrane helix</keyword>
<comment type="caution">
    <text evidence="9">The sequence shown here is derived from an EMBL/GenBank/DDBJ whole genome shotgun (WGS) entry which is preliminary data.</text>
</comment>
<dbReference type="PANTHER" id="PTHR43163">
    <property type="entry name" value="DIPEPTIDE TRANSPORT SYSTEM PERMEASE PROTEIN DPPB-RELATED"/>
    <property type="match status" value="1"/>
</dbReference>
<name>A0A2A5KJM6_9HYPH</name>
<dbReference type="PANTHER" id="PTHR43163:SF6">
    <property type="entry name" value="DIPEPTIDE TRANSPORT SYSTEM PERMEASE PROTEIN DPPB-RELATED"/>
    <property type="match status" value="1"/>
</dbReference>
<dbReference type="SUPFAM" id="SSF161098">
    <property type="entry name" value="MetI-like"/>
    <property type="match status" value="1"/>
</dbReference>
<evidence type="ECO:0000256" key="4">
    <source>
        <dbReference type="ARBA" id="ARBA00022692"/>
    </source>
</evidence>
<gene>
    <name evidence="9" type="ORF">CPT34_31325</name>
</gene>
<evidence type="ECO:0000259" key="8">
    <source>
        <dbReference type="PROSITE" id="PS50928"/>
    </source>
</evidence>
<comment type="subcellular location">
    <subcellularLocation>
        <location evidence="1 7">Cell membrane</location>
        <topology evidence="1 7">Multi-pass membrane protein</topology>
    </subcellularLocation>
</comment>
<evidence type="ECO:0000256" key="2">
    <source>
        <dbReference type="ARBA" id="ARBA00022448"/>
    </source>
</evidence>
<keyword evidence="10" id="KW-1185">Reference proteome</keyword>
<sequence>MGIYILRRMISAVAVMAMVGIFVFLLLRLAPGDPAAIIAGNAATPEVIAGLREQMGLNEPLSVQFLLWASGILTGDFGTSIFTGRPVLELISQRLEPTISLSLLTMLVSVTIGVTFGVVAAWRSRGLADRFLAVFAALGFSVPVFVIGYALVYFLAIRTHWLPVQGYTQLEHGLGPWFVHLILPTVALSIPYIAFIARITRSSMLEVLSEDYMRTAAAKGASSYSMLFHHGLKNAGVPILTVVGVSLAYLISGVVITETVFNVPGIGRLVVDAINSRDYPIIQAVLILVSGLYVLINLAVDLSYTLVDPRIRY</sequence>
<proteinExistence type="inferred from homology"/>
<evidence type="ECO:0000256" key="6">
    <source>
        <dbReference type="ARBA" id="ARBA00023136"/>
    </source>
</evidence>
<dbReference type="AlphaFoldDB" id="A0A2A5KJM6"/>
<feature type="domain" description="ABC transmembrane type-1" evidence="8">
    <location>
        <begin position="95"/>
        <end position="300"/>
    </location>
</feature>
<protein>
    <submittedName>
        <fullName evidence="9">Peptide ABC transporter</fullName>
    </submittedName>
</protein>
<dbReference type="Gene3D" id="1.10.3720.10">
    <property type="entry name" value="MetI-like"/>
    <property type="match status" value="1"/>
</dbReference>
<dbReference type="EMBL" id="NXDM01000051">
    <property type="protein sequence ID" value="PCK77197.1"/>
    <property type="molecule type" value="Genomic_DNA"/>
</dbReference>
<dbReference type="GO" id="GO:0005886">
    <property type="term" value="C:plasma membrane"/>
    <property type="evidence" value="ECO:0007669"/>
    <property type="project" value="UniProtKB-SubCell"/>
</dbReference>
<dbReference type="Pfam" id="PF19300">
    <property type="entry name" value="BPD_transp_1_N"/>
    <property type="match status" value="1"/>
</dbReference>
<dbReference type="RefSeq" id="WP_096765016.1">
    <property type="nucleotide sequence ID" value="NZ_NXDM01000051.1"/>
</dbReference>
<dbReference type="GO" id="GO:0071916">
    <property type="term" value="F:dipeptide transmembrane transporter activity"/>
    <property type="evidence" value="ECO:0007669"/>
    <property type="project" value="TreeGrafter"/>
</dbReference>
<feature type="transmembrane region" description="Helical" evidence="7">
    <location>
        <begin position="235"/>
        <end position="261"/>
    </location>
</feature>
<dbReference type="InterPro" id="IPR000515">
    <property type="entry name" value="MetI-like"/>
</dbReference>
<feature type="transmembrane region" description="Helical" evidence="7">
    <location>
        <begin position="99"/>
        <end position="119"/>
    </location>
</feature>
<dbReference type="InterPro" id="IPR045621">
    <property type="entry name" value="BPD_transp_1_N"/>
</dbReference>
<dbReference type="CDD" id="cd06261">
    <property type="entry name" value="TM_PBP2"/>
    <property type="match status" value="1"/>
</dbReference>
<dbReference type="InterPro" id="IPR035906">
    <property type="entry name" value="MetI-like_sf"/>
</dbReference>
<dbReference type="Proteomes" id="UP000218807">
    <property type="component" value="Unassembled WGS sequence"/>
</dbReference>
<evidence type="ECO:0000313" key="10">
    <source>
        <dbReference type="Proteomes" id="UP000218807"/>
    </source>
</evidence>
<reference evidence="9 10" key="1">
    <citation type="submission" date="2017-09" db="EMBL/GenBank/DDBJ databases">
        <title>Comparative genomics of rhizobia isolated from Phaseolus vulgaris in China.</title>
        <authorList>
            <person name="Tong W."/>
        </authorList>
    </citation>
    <scope>NUCLEOTIDE SEQUENCE [LARGE SCALE GENOMIC DNA]</scope>
    <source>
        <strain evidence="9 10">L101</strain>
    </source>
</reference>
<evidence type="ECO:0000256" key="1">
    <source>
        <dbReference type="ARBA" id="ARBA00004651"/>
    </source>
</evidence>
<keyword evidence="3" id="KW-1003">Cell membrane</keyword>
<feature type="transmembrane region" description="Helical" evidence="7">
    <location>
        <begin position="12"/>
        <end position="30"/>
    </location>
</feature>
<evidence type="ECO:0000256" key="3">
    <source>
        <dbReference type="ARBA" id="ARBA00022475"/>
    </source>
</evidence>
<feature type="transmembrane region" description="Helical" evidence="7">
    <location>
        <begin position="281"/>
        <end position="307"/>
    </location>
</feature>
<comment type="similarity">
    <text evidence="7">Belongs to the binding-protein-dependent transport system permease family.</text>
</comment>
<feature type="transmembrane region" description="Helical" evidence="7">
    <location>
        <begin position="131"/>
        <end position="157"/>
    </location>
</feature>
<organism evidence="9 10">
    <name type="scientific">Rhizobium sophoriradicis</name>
    <dbReference type="NCBI Taxonomy" id="1535245"/>
    <lineage>
        <taxon>Bacteria</taxon>
        <taxon>Pseudomonadati</taxon>
        <taxon>Pseudomonadota</taxon>
        <taxon>Alphaproteobacteria</taxon>
        <taxon>Hyphomicrobiales</taxon>
        <taxon>Rhizobiaceae</taxon>
        <taxon>Rhizobium/Agrobacterium group</taxon>
        <taxon>Rhizobium</taxon>
    </lineage>
</organism>
<evidence type="ECO:0000256" key="7">
    <source>
        <dbReference type="RuleBase" id="RU363032"/>
    </source>
</evidence>
<keyword evidence="6 7" id="KW-0472">Membrane</keyword>
<keyword evidence="2 7" id="KW-0813">Transport</keyword>
<evidence type="ECO:0000313" key="9">
    <source>
        <dbReference type="EMBL" id="PCK77197.1"/>
    </source>
</evidence>